<proteinExistence type="predicted"/>
<comment type="caution">
    <text evidence="1">The sequence shown here is derived from an EMBL/GenBank/DDBJ whole genome shotgun (WGS) entry which is preliminary data.</text>
</comment>
<sequence>MSEEHWFDDANEKLAYDERLSKMEILPPKFIGDGVLPDEKYPEFWRLIDIQGLRPFLYLHESFPYPYVAAWLGFSEFCKYYPHFVAAAYTTMSIRDNLNDDGTGDFAFGFRLGGRTYEFPLSVLATVWGLKNEGVTFKGGNNPHGTWNEFNKLDAIRGLRLEHAALGKYAISRMSTDHRLLLYMLSYVLLPRKSNHGSTSEEDLLILWAMVQEKQIHWPYLMAHRMLRYSQGKPTSFLAHAHLLTKVFEIAPIDLTREDNVEPETSHAITSKNIHQMRRNLVGPADIAEDVGVDVVADAQPQVETGTSAQIPTGTRVLPQFQPDIAEIARKGFEDLRLAITEGFTRLSDRIDQIDTHLISQDTDLRNLRDEFYSFHVRGCTWIFRSSLKILRCRISS</sequence>
<gene>
    <name evidence="1" type="ORF">PIB30_096706</name>
</gene>
<dbReference type="EMBL" id="JASCZI010062731">
    <property type="protein sequence ID" value="MED6140773.1"/>
    <property type="molecule type" value="Genomic_DNA"/>
</dbReference>
<keyword evidence="2" id="KW-1185">Reference proteome</keyword>
<evidence type="ECO:0008006" key="3">
    <source>
        <dbReference type="Google" id="ProtNLM"/>
    </source>
</evidence>
<evidence type="ECO:0000313" key="2">
    <source>
        <dbReference type="Proteomes" id="UP001341840"/>
    </source>
</evidence>
<reference evidence="1 2" key="1">
    <citation type="journal article" date="2023" name="Plants (Basel)">
        <title>Bridging the Gap: Combining Genomics and Transcriptomics Approaches to Understand Stylosanthes scabra, an Orphan Legume from the Brazilian Caatinga.</title>
        <authorList>
            <person name="Ferreira-Neto J.R.C."/>
            <person name="da Silva M.D."/>
            <person name="Binneck E."/>
            <person name="de Melo N.F."/>
            <person name="da Silva R.H."/>
            <person name="de Melo A.L.T.M."/>
            <person name="Pandolfi V."/>
            <person name="Bustamante F.O."/>
            <person name="Brasileiro-Vidal A.C."/>
            <person name="Benko-Iseppon A.M."/>
        </authorList>
    </citation>
    <scope>NUCLEOTIDE SEQUENCE [LARGE SCALE GENOMIC DNA]</scope>
    <source>
        <tissue evidence="1">Leaves</tissue>
    </source>
</reference>
<protein>
    <recommendedName>
        <fullName evidence="3">Aminotransferase-like plant mobile domain-containing protein</fullName>
    </recommendedName>
</protein>
<name>A0ABU6SYH5_9FABA</name>
<organism evidence="1 2">
    <name type="scientific">Stylosanthes scabra</name>
    <dbReference type="NCBI Taxonomy" id="79078"/>
    <lineage>
        <taxon>Eukaryota</taxon>
        <taxon>Viridiplantae</taxon>
        <taxon>Streptophyta</taxon>
        <taxon>Embryophyta</taxon>
        <taxon>Tracheophyta</taxon>
        <taxon>Spermatophyta</taxon>
        <taxon>Magnoliopsida</taxon>
        <taxon>eudicotyledons</taxon>
        <taxon>Gunneridae</taxon>
        <taxon>Pentapetalae</taxon>
        <taxon>rosids</taxon>
        <taxon>fabids</taxon>
        <taxon>Fabales</taxon>
        <taxon>Fabaceae</taxon>
        <taxon>Papilionoideae</taxon>
        <taxon>50 kb inversion clade</taxon>
        <taxon>dalbergioids sensu lato</taxon>
        <taxon>Dalbergieae</taxon>
        <taxon>Pterocarpus clade</taxon>
        <taxon>Stylosanthes</taxon>
    </lineage>
</organism>
<dbReference type="Proteomes" id="UP001341840">
    <property type="component" value="Unassembled WGS sequence"/>
</dbReference>
<accession>A0ABU6SYH5</accession>
<evidence type="ECO:0000313" key="1">
    <source>
        <dbReference type="EMBL" id="MED6140773.1"/>
    </source>
</evidence>